<name>A0A8J3WZX1_9ACTN</name>
<evidence type="ECO:0000256" key="1">
    <source>
        <dbReference type="SAM" id="MobiDB-lite"/>
    </source>
</evidence>
<sequence length="98" mass="11023">MSETPRFEPVTEEERERARQAMEQLERDLEEAAKRPRPPVHSPGKFTESLGLDAHGNLQPPLTPEEAAHNEMIRRRARGEHPGGVEPADTRPADDDHG</sequence>
<evidence type="ECO:0000313" key="3">
    <source>
        <dbReference type="Proteomes" id="UP000599074"/>
    </source>
</evidence>
<dbReference type="AlphaFoldDB" id="A0A8J3WZX1"/>
<organism evidence="2 3">
    <name type="scientific">Planosporangium mesophilum</name>
    <dbReference type="NCBI Taxonomy" id="689768"/>
    <lineage>
        <taxon>Bacteria</taxon>
        <taxon>Bacillati</taxon>
        <taxon>Actinomycetota</taxon>
        <taxon>Actinomycetes</taxon>
        <taxon>Micromonosporales</taxon>
        <taxon>Micromonosporaceae</taxon>
        <taxon>Planosporangium</taxon>
    </lineage>
</organism>
<evidence type="ECO:0000313" key="2">
    <source>
        <dbReference type="EMBL" id="GII22657.1"/>
    </source>
</evidence>
<keyword evidence="3" id="KW-1185">Reference proteome</keyword>
<dbReference type="Proteomes" id="UP000599074">
    <property type="component" value="Unassembled WGS sequence"/>
</dbReference>
<feature type="region of interest" description="Disordered" evidence="1">
    <location>
        <begin position="1"/>
        <end position="98"/>
    </location>
</feature>
<dbReference type="RefSeq" id="WP_168115426.1">
    <property type="nucleotide sequence ID" value="NZ_BOON01000019.1"/>
</dbReference>
<gene>
    <name evidence="2" type="ORF">Pme01_22540</name>
</gene>
<dbReference type="EMBL" id="BOON01000019">
    <property type="protein sequence ID" value="GII22657.1"/>
    <property type="molecule type" value="Genomic_DNA"/>
</dbReference>
<reference evidence="2" key="1">
    <citation type="submission" date="2021-01" db="EMBL/GenBank/DDBJ databases">
        <title>Whole genome shotgun sequence of Planosporangium mesophilum NBRC 109066.</title>
        <authorList>
            <person name="Komaki H."/>
            <person name="Tamura T."/>
        </authorList>
    </citation>
    <scope>NUCLEOTIDE SEQUENCE</scope>
    <source>
        <strain evidence="2">NBRC 109066</strain>
    </source>
</reference>
<feature type="compositionally biased region" description="Basic and acidic residues" evidence="1">
    <location>
        <begin position="12"/>
        <end position="34"/>
    </location>
</feature>
<comment type="caution">
    <text evidence="2">The sequence shown here is derived from an EMBL/GenBank/DDBJ whole genome shotgun (WGS) entry which is preliminary data.</text>
</comment>
<feature type="compositionally biased region" description="Basic and acidic residues" evidence="1">
    <location>
        <begin position="66"/>
        <end position="98"/>
    </location>
</feature>
<accession>A0A8J3WZX1</accession>
<proteinExistence type="predicted"/>
<protein>
    <submittedName>
        <fullName evidence="2">Uncharacterized protein</fullName>
    </submittedName>
</protein>